<sequence length="509" mass="55390">MQAPHIGKPDDGKTEEVEKRDLGTVLRQFGLKDGEEEPWVSDLGSGIGSPRWYRSLAFMLVLIALALALWPDFNAVQAAPDVDLTEEERDEYRSQMITPLALGADTGRRMGPSRLVVPLASAPERPVVELTATLGSGDTLAAMLRRAGVGAGDASRAEELIADAFPVKDIEGGTGFQMTLGRRTSPSEPRPLENLTFRARFDLQLTVNREGGPLALEKRVIRVDDTPLRITGKVGSGLYRSARAAGAPARAVQQYLKALDEAIDLDREVGADDEFDIIIAYKRAETGEVEVGDVQFAGLSRRGTAKAQMLRWGKDGKFYDANGQGELRTGLVSPTNGAITSRYGMRRHPILRYKRMHAGVDFRARTGQPIYAVTDGTVSFAGRNGGFGNFVKLNHGGGLQSGYAHMSRFAVSRGQRVKRGQVIGYAGSTGLSTGPHLHYELYRNGKHIDPLSVQFVVRAQLSPGELQQFRAHLRELKTVKPGAALEALAPRNEEPAEPVREIDRLSNAA</sequence>
<evidence type="ECO:0000256" key="3">
    <source>
        <dbReference type="ARBA" id="ARBA00022670"/>
    </source>
</evidence>
<feature type="compositionally biased region" description="Basic and acidic residues" evidence="8">
    <location>
        <begin position="491"/>
        <end position="509"/>
    </location>
</feature>
<evidence type="ECO:0000256" key="4">
    <source>
        <dbReference type="ARBA" id="ARBA00022723"/>
    </source>
</evidence>
<keyword evidence="3" id="KW-0645">Protease</keyword>
<keyword evidence="7" id="KW-0482">Metalloprotease</keyword>
<evidence type="ECO:0000256" key="1">
    <source>
        <dbReference type="ARBA" id="ARBA00001947"/>
    </source>
</evidence>
<dbReference type="RefSeq" id="WP_066764527.1">
    <property type="nucleotide sequence ID" value="NZ_BMIO01000002.1"/>
</dbReference>
<evidence type="ECO:0000256" key="5">
    <source>
        <dbReference type="ARBA" id="ARBA00022801"/>
    </source>
</evidence>
<dbReference type="Gene3D" id="2.70.70.10">
    <property type="entry name" value="Glucose Permease (Domain IIA)"/>
    <property type="match status" value="1"/>
</dbReference>
<feature type="region of interest" description="Disordered" evidence="8">
    <location>
        <begin position="486"/>
        <end position="509"/>
    </location>
</feature>
<evidence type="ECO:0000256" key="8">
    <source>
        <dbReference type="SAM" id="MobiDB-lite"/>
    </source>
</evidence>
<comment type="caution">
    <text evidence="11">The sequence shown here is derived from an EMBL/GenBank/DDBJ whole genome shotgun (WGS) entry which is preliminary data.</text>
</comment>
<dbReference type="InterPro" id="IPR016047">
    <property type="entry name" value="M23ase_b-sheet_dom"/>
</dbReference>
<dbReference type="InterPro" id="IPR045834">
    <property type="entry name" value="Csd3_N2"/>
</dbReference>
<gene>
    <name evidence="11" type="ORF">GCM10010989_07250</name>
</gene>
<comment type="subcellular location">
    <subcellularLocation>
        <location evidence="2">Cell envelope</location>
    </subcellularLocation>
</comment>
<dbReference type="GO" id="GO:0006508">
    <property type="term" value="P:proteolysis"/>
    <property type="evidence" value="ECO:0007669"/>
    <property type="project" value="UniProtKB-KW"/>
</dbReference>
<dbReference type="AlphaFoldDB" id="A0A917DG89"/>
<dbReference type="Proteomes" id="UP000598997">
    <property type="component" value="Unassembled WGS sequence"/>
</dbReference>
<feature type="domain" description="M23ase beta-sheet core" evidence="9">
    <location>
        <begin position="355"/>
        <end position="450"/>
    </location>
</feature>
<dbReference type="SUPFAM" id="SSF51261">
    <property type="entry name" value="Duplicated hybrid motif"/>
    <property type="match status" value="1"/>
</dbReference>
<keyword evidence="5" id="KW-0378">Hydrolase</keyword>
<dbReference type="InterPro" id="IPR011055">
    <property type="entry name" value="Dup_hybrid_motif"/>
</dbReference>
<dbReference type="Pfam" id="PF01551">
    <property type="entry name" value="Peptidase_M23"/>
    <property type="match status" value="1"/>
</dbReference>
<dbReference type="Gene3D" id="3.10.450.350">
    <property type="match status" value="1"/>
</dbReference>
<keyword evidence="6" id="KW-0862">Zinc</keyword>
<feature type="domain" description="Csd3-like second N-terminal" evidence="10">
    <location>
        <begin position="229"/>
        <end position="335"/>
    </location>
</feature>
<dbReference type="GO" id="GO:0030313">
    <property type="term" value="C:cell envelope"/>
    <property type="evidence" value="ECO:0007669"/>
    <property type="project" value="UniProtKB-SubCell"/>
</dbReference>
<organism evidence="11 12">
    <name type="scientific">Croceicoccus pelagius</name>
    <dbReference type="NCBI Taxonomy" id="1703341"/>
    <lineage>
        <taxon>Bacteria</taxon>
        <taxon>Pseudomonadati</taxon>
        <taxon>Pseudomonadota</taxon>
        <taxon>Alphaproteobacteria</taxon>
        <taxon>Sphingomonadales</taxon>
        <taxon>Erythrobacteraceae</taxon>
        <taxon>Croceicoccus</taxon>
    </lineage>
</organism>
<dbReference type="FunFam" id="2.70.70.10:FF:000006">
    <property type="entry name" value="M23 family peptidase"/>
    <property type="match status" value="1"/>
</dbReference>
<dbReference type="PANTHER" id="PTHR21666:SF288">
    <property type="entry name" value="CELL DIVISION PROTEIN YTFB"/>
    <property type="match status" value="1"/>
</dbReference>
<accession>A0A917DG89</accession>
<evidence type="ECO:0000256" key="7">
    <source>
        <dbReference type="ARBA" id="ARBA00023049"/>
    </source>
</evidence>
<dbReference type="GO" id="GO:0004222">
    <property type="term" value="F:metalloendopeptidase activity"/>
    <property type="evidence" value="ECO:0007669"/>
    <property type="project" value="TreeGrafter"/>
</dbReference>
<evidence type="ECO:0000256" key="2">
    <source>
        <dbReference type="ARBA" id="ARBA00004196"/>
    </source>
</evidence>
<dbReference type="EMBL" id="BMIO01000002">
    <property type="protein sequence ID" value="GGD35660.1"/>
    <property type="molecule type" value="Genomic_DNA"/>
</dbReference>
<dbReference type="InterPro" id="IPR050570">
    <property type="entry name" value="Cell_wall_metabolism_enzyme"/>
</dbReference>
<evidence type="ECO:0000259" key="9">
    <source>
        <dbReference type="Pfam" id="PF01551"/>
    </source>
</evidence>
<dbReference type="PANTHER" id="PTHR21666">
    <property type="entry name" value="PEPTIDASE-RELATED"/>
    <property type="match status" value="1"/>
</dbReference>
<reference evidence="11 12" key="1">
    <citation type="journal article" date="2014" name="Int. J. Syst. Evol. Microbiol.">
        <title>Complete genome sequence of Corynebacterium casei LMG S-19264T (=DSM 44701T), isolated from a smear-ripened cheese.</title>
        <authorList>
            <consortium name="US DOE Joint Genome Institute (JGI-PGF)"/>
            <person name="Walter F."/>
            <person name="Albersmeier A."/>
            <person name="Kalinowski J."/>
            <person name="Ruckert C."/>
        </authorList>
    </citation>
    <scope>NUCLEOTIDE SEQUENCE [LARGE SCALE GENOMIC DNA]</scope>
    <source>
        <strain evidence="11 12">CGMCC 1.15358</strain>
    </source>
</reference>
<proteinExistence type="predicted"/>
<dbReference type="CDD" id="cd12797">
    <property type="entry name" value="M23_peptidase"/>
    <property type="match status" value="1"/>
</dbReference>
<dbReference type="Pfam" id="PF19425">
    <property type="entry name" value="Csd3_N2"/>
    <property type="match status" value="1"/>
</dbReference>
<evidence type="ECO:0000256" key="6">
    <source>
        <dbReference type="ARBA" id="ARBA00022833"/>
    </source>
</evidence>
<evidence type="ECO:0000313" key="12">
    <source>
        <dbReference type="Proteomes" id="UP000598997"/>
    </source>
</evidence>
<comment type="cofactor">
    <cofactor evidence="1">
        <name>Zn(2+)</name>
        <dbReference type="ChEBI" id="CHEBI:29105"/>
    </cofactor>
</comment>
<evidence type="ECO:0000313" key="11">
    <source>
        <dbReference type="EMBL" id="GGD35660.1"/>
    </source>
</evidence>
<keyword evidence="4" id="KW-0479">Metal-binding</keyword>
<keyword evidence="12" id="KW-1185">Reference proteome</keyword>
<protein>
    <submittedName>
        <fullName evidence="11">Uncharacterized protein</fullName>
    </submittedName>
</protein>
<name>A0A917DG89_9SPHN</name>
<evidence type="ECO:0000259" key="10">
    <source>
        <dbReference type="Pfam" id="PF19425"/>
    </source>
</evidence>
<dbReference type="GO" id="GO:0046872">
    <property type="term" value="F:metal ion binding"/>
    <property type="evidence" value="ECO:0007669"/>
    <property type="project" value="UniProtKB-KW"/>
</dbReference>